<proteinExistence type="predicted"/>
<keyword evidence="1" id="KW-1133">Transmembrane helix</keyword>
<evidence type="ECO:0000313" key="2">
    <source>
        <dbReference type="EMBL" id="MBC6450854.1"/>
    </source>
</evidence>
<feature type="transmembrane region" description="Helical" evidence="1">
    <location>
        <begin position="63"/>
        <end position="84"/>
    </location>
</feature>
<feature type="transmembrane region" description="Helical" evidence="1">
    <location>
        <begin position="201"/>
        <end position="217"/>
    </location>
</feature>
<comment type="caution">
    <text evidence="2">The sequence shown here is derived from an EMBL/GenBank/DDBJ whole genome shotgun (WGS) entry which is preliminary data.</text>
</comment>
<feature type="transmembrane region" description="Helical" evidence="1">
    <location>
        <begin position="35"/>
        <end position="57"/>
    </location>
</feature>
<dbReference type="Proteomes" id="UP000734823">
    <property type="component" value="Unassembled WGS sequence"/>
</dbReference>
<evidence type="ECO:0000256" key="1">
    <source>
        <dbReference type="SAM" id="Phobius"/>
    </source>
</evidence>
<evidence type="ECO:0000313" key="3">
    <source>
        <dbReference type="Proteomes" id="UP000734823"/>
    </source>
</evidence>
<keyword evidence="3" id="KW-1185">Reference proteome</keyword>
<gene>
    <name evidence="2" type="ORF">GPZ80_27200</name>
</gene>
<name>A0ABR7LDQ5_9PSEU</name>
<organism evidence="2 3">
    <name type="scientific">Actinokineospora xionganensis</name>
    <dbReference type="NCBI Taxonomy" id="2684470"/>
    <lineage>
        <taxon>Bacteria</taxon>
        <taxon>Bacillati</taxon>
        <taxon>Actinomycetota</taxon>
        <taxon>Actinomycetes</taxon>
        <taxon>Pseudonocardiales</taxon>
        <taxon>Pseudonocardiaceae</taxon>
        <taxon>Actinokineospora</taxon>
    </lineage>
</organism>
<reference evidence="2 3" key="1">
    <citation type="submission" date="2020-06" db="EMBL/GenBank/DDBJ databases">
        <title>Actinokineospora xiongansis sp. nov., isolated from soil of Baiyangdian.</title>
        <authorList>
            <person name="Zhang X."/>
        </authorList>
    </citation>
    <scope>NUCLEOTIDE SEQUENCE [LARGE SCALE GENOMIC DNA]</scope>
    <source>
        <strain evidence="2 3">HBU206404</strain>
    </source>
</reference>
<sequence length="337" mass="36583">MTLATLHEPAQDQPAMADWTTTILFDLMRKRAWRLVTACVLIAVVIGPWAALMAHVFEENPPYPLASGLALIWIFAAFNSLWILGIPRSAPLLRTWAWRQARARVVRAGRPSFTSLIECDGDLVLRVNRLSAAHLALIARTGRVWVVGCDDKGWAAVRVDGSHVVFPARRAKVSREVPVKAEGDVTALIAARMRFGATAQIRLLIGVVAWAAVMVALDVRLTYLGGILGASVGMAAMRRSAVVDRKLPALVADAGWCELPVSMNPWFWREDGTSTAEGVVALPDGRMLAVRMPNATVDLLGTIYERGTVWFSAVPESGKTVAVGFPGYPLLAVATIR</sequence>
<dbReference type="RefSeq" id="WP_187223930.1">
    <property type="nucleotide sequence ID" value="NZ_JABVED010000020.1"/>
</dbReference>
<keyword evidence="1" id="KW-0472">Membrane</keyword>
<accession>A0ABR7LDQ5</accession>
<dbReference type="EMBL" id="JABVED010000020">
    <property type="protein sequence ID" value="MBC6450854.1"/>
    <property type="molecule type" value="Genomic_DNA"/>
</dbReference>
<keyword evidence="1" id="KW-0812">Transmembrane</keyword>
<protein>
    <submittedName>
        <fullName evidence="2">Uncharacterized protein</fullName>
    </submittedName>
</protein>